<reference evidence="2" key="1">
    <citation type="submission" date="2012-05" db="EMBL/GenBank/DDBJ databases">
        <authorList>
            <person name="Krishnakumar V."/>
            <person name="Cheung F."/>
            <person name="Xiao Y."/>
            <person name="Chan A."/>
            <person name="Moskal W.A."/>
            <person name="Town C.D."/>
        </authorList>
    </citation>
    <scope>NUCLEOTIDE SEQUENCE</scope>
</reference>
<organism evidence="2">
    <name type="scientific">Lotus japonicus</name>
    <name type="common">Lotus corniculatus var. japonicus</name>
    <dbReference type="NCBI Taxonomy" id="34305"/>
    <lineage>
        <taxon>Eukaryota</taxon>
        <taxon>Viridiplantae</taxon>
        <taxon>Streptophyta</taxon>
        <taxon>Embryophyta</taxon>
        <taxon>Tracheophyta</taxon>
        <taxon>Spermatophyta</taxon>
        <taxon>Magnoliopsida</taxon>
        <taxon>eudicotyledons</taxon>
        <taxon>Gunneridae</taxon>
        <taxon>Pentapetalae</taxon>
        <taxon>rosids</taxon>
        <taxon>fabids</taxon>
        <taxon>Fabales</taxon>
        <taxon>Fabaceae</taxon>
        <taxon>Papilionoideae</taxon>
        <taxon>50 kb inversion clade</taxon>
        <taxon>NPAAA clade</taxon>
        <taxon>Hologalegina</taxon>
        <taxon>robinioid clade</taxon>
        <taxon>Loteae</taxon>
        <taxon>Lotus</taxon>
    </lineage>
</organism>
<dbReference type="AlphaFoldDB" id="I3T3E7"/>
<feature type="region of interest" description="Disordered" evidence="1">
    <location>
        <begin position="68"/>
        <end position="95"/>
    </location>
</feature>
<accession>I3T3E7</accession>
<proteinExistence type="evidence at transcript level"/>
<sequence>MFPFEAHHALCFLLRNNSAIPTINIYFVSQDNKWEVFRVRWTSLDKKFFSPMVEVVKRFHDIYIINKGHSSPHPDRKPHQETETVLDQQYPKSAM</sequence>
<evidence type="ECO:0000256" key="1">
    <source>
        <dbReference type="SAM" id="MobiDB-lite"/>
    </source>
</evidence>
<evidence type="ECO:0000313" key="2">
    <source>
        <dbReference type="EMBL" id="AFK47039.1"/>
    </source>
</evidence>
<feature type="compositionally biased region" description="Basic and acidic residues" evidence="1">
    <location>
        <begin position="72"/>
        <end position="82"/>
    </location>
</feature>
<feature type="compositionally biased region" description="Polar residues" evidence="1">
    <location>
        <begin position="83"/>
        <end position="95"/>
    </location>
</feature>
<dbReference type="EMBL" id="BT147245">
    <property type="protein sequence ID" value="AFK47039.1"/>
    <property type="molecule type" value="mRNA"/>
</dbReference>
<name>I3T3E7_LOTJA</name>
<protein>
    <submittedName>
        <fullName evidence="2">Uncharacterized protein</fullName>
    </submittedName>
</protein>